<comment type="caution">
    <text evidence="2">The sequence shown here is derived from an EMBL/GenBank/DDBJ whole genome shotgun (WGS) entry which is preliminary data.</text>
</comment>
<keyword evidence="3" id="KW-1185">Reference proteome</keyword>
<feature type="transmembrane region" description="Helical" evidence="1">
    <location>
        <begin position="12"/>
        <end position="34"/>
    </location>
</feature>
<evidence type="ECO:0000256" key="1">
    <source>
        <dbReference type="SAM" id="Phobius"/>
    </source>
</evidence>
<keyword evidence="1" id="KW-1133">Transmembrane helix</keyword>
<sequence length="163" mass="17183">MNACAHRHQRGTTLVIALLMLILITMMTLTGLTLSSSNLTAVGNMQFREQAIAAANKAIQQVIGSAFVDDPTAETIAVDLDDDGVTDFTVTVAQPQCVRAWQAGSAAPSSLSLPSALSASTSWHSIWEIDASVSDTDNTATAVQIRSGVRRLLSQAQKLAVCP</sequence>
<dbReference type="EMBL" id="QGTJ01000006">
    <property type="protein sequence ID" value="PWV61035.1"/>
    <property type="molecule type" value="Genomic_DNA"/>
</dbReference>
<reference evidence="2 3" key="1">
    <citation type="submission" date="2018-05" db="EMBL/GenBank/DDBJ databases">
        <title>Genomic Encyclopedia of Type Strains, Phase IV (KMG-IV): sequencing the most valuable type-strain genomes for metagenomic binning, comparative biology and taxonomic classification.</title>
        <authorList>
            <person name="Goeker M."/>
        </authorList>
    </citation>
    <scope>NUCLEOTIDE SEQUENCE [LARGE SCALE GENOMIC DNA]</scope>
    <source>
        <strain evidence="2 3">DSM 23606</strain>
    </source>
</reference>
<keyword evidence="1" id="KW-0472">Membrane</keyword>
<proteinExistence type="predicted"/>
<evidence type="ECO:0000313" key="2">
    <source>
        <dbReference type="EMBL" id="PWV61035.1"/>
    </source>
</evidence>
<gene>
    <name evidence="2" type="ORF">C7443_10649</name>
</gene>
<evidence type="ECO:0008006" key="4">
    <source>
        <dbReference type="Google" id="ProtNLM"/>
    </source>
</evidence>
<dbReference type="AlphaFoldDB" id="A0A317MTU0"/>
<evidence type="ECO:0000313" key="3">
    <source>
        <dbReference type="Proteomes" id="UP000246569"/>
    </source>
</evidence>
<protein>
    <recommendedName>
        <fullName evidence="4">Type 4 fimbrial biogenesis protein PilX N-terminal domain-containing protein</fullName>
    </recommendedName>
</protein>
<name>A0A317MTU0_9GAMM</name>
<accession>A0A317MTU0</accession>
<dbReference type="RefSeq" id="WP_110018714.1">
    <property type="nucleotide sequence ID" value="NZ_QGTJ01000006.1"/>
</dbReference>
<organism evidence="2 3">
    <name type="scientific">Plasticicumulans acidivorans</name>
    <dbReference type="NCBI Taxonomy" id="886464"/>
    <lineage>
        <taxon>Bacteria</taxon>
        <taxon>Pseudomonadati</taxon>
        <taxon>Pseudomonadota</taxon>
        <taxon>Gammaproteobacteria</taxon>
        <taxon>Candidatus Competibacteraceae</taxon>
        <taxon>Plasticicumulans</taxon>
    </lineage>
</organism>
<dbReference type="Proteomes" id="UP000246569">
    <property type="component" value="Unassembled WGS sequence"/>
</dbReference>
<keyword evidence="1" id="KW-0812">Transmembrane</keyword>